<protein>
    <submittedName>
        <fullName evidence="2">Uncharacterized protein</fullName>
    </submittedName>
</protein>
<feature type="compositionally biased region" description="Basic and acidic residues" evidence="1">
    <location>
        <begin position="38"/>
        <end position="54"/>
    </location>
</feature>
<gene>
    <name evidence="2" type="ORF">X777_16120</name>
</gene>
<keyword evidence="3" id="KW-1185">Reference proteome</keyword>
<reference evidence="2 3" key="1">
    <citation type="journal article" date="2014" name="Curr. Biol.">
        <title>The genome of the clonal raider ant Cerapachys biroi.</title>
        <authorList>
            <person name="Oxley P.R."/>
            <person name="Ji L."/>
            <person name="Fetter-Pruneda I."/>
            <person name="McKenzie S.K."/>
            <person name="Li C."/>
            <person name="Hu H."/>
            <person name="Zhang G."/>
            <person name="Kronauer D.J."/>
        </authorList>
    </citation>
    <scope>NUCLEOTIDE SEQUENCE [LARGE SCALE GENOMIC DNA]</scope>
</reference>
<evidence type="ECO:0000256" key="1">
    <source>
        <dbReference type="SAM" id="MobiDB-lite"/>
    </source>
</evidence>
<accession>A0A026WV72</accession>
<dbReference type="Proteomes" id="UP000053097">
    <property type="component" value="Unassembled WGS sequence"/>
</dbReference>
<organism evidence="2 3">
    <name type="scientific">Ooceraea biroi</name>
    <name type="common">Clonal raider ant</name>
    <name type="synonym">Cerapachys biroi</name>
    <dbReference type="NCBI Taxonomy" id="2015173"/>
    <lineage>
        <taxon>Eukaryota</taxon>
        <taxon>Metazoa</taxon>
        <taxon>Ecdysozoa</taxon>
        <taxon>Arthropoda</taxon>
        <taxon>Hexapoda</taxon>
        <taxon>Insecta</taxon>
        <taxon>Pterygota</taxon>
        <taxon>Neoptera</taxon>
        <taxon>Endopterygota</taxon>
        <taxon>Hymenoptera</taxon>
        <taxon>Apocrita</taxon>
        <taxon>Aculeata</taxon>
        <taxon>Formicoidea</taxon>
        <taxon>Formicidae</taxon>
        <taxon>Dorylinae</taxon>
        <taxon>Ooceraea</taxon>
    </lineage>
</organism>
<feature type="compositionally biased region" description="Basic residues" evidence="1">
    <location>
        <begin position="14"/>
        <end position="26"/>
    </location>
</feature>
<proteinExistence type="predicted"/>
<dbReference type="AlphaFoldDB" id="A0A026WV72"/>
<evidence type="ECO:0000313" key="2">
    <source>
        <dbReference type="EMBL" id="EZA59917.1"/>
    </source>
</evidence>
<sequence length="54" mass="6251">CAGITTQNDAHRTSGNRHWKDRKKGQMGRDIASACTKNEIKVPRRDERNGRWSR</sequence>
<name>A0A026WV72_OOCBI</name>
<feature type="region of interest" description="Disordered" evidence="1">
    <location>
        <begin position="1"/>
        <end position="54"/>
    </location>
</feature>
<feature type="non-terminal residue" evidence="2">
    <location>
        <position position="1"/>
    </location>
</feature>
<evidence type="ECO:0000313" key="3">
    <source>
        <dbReference type="Proteomes" id="UP000053097"/>
    </source>
</evidence>
<dbReference type="EMBL" id="KK107087">
    <property type="protein sequence ID" value="EZA59917.1"/>
    <property type="molecule type" value="Genomic_DNA"/>
</dbReference>